<dbReference type="GO" id="GO:0003676">
    <property type="term" value="F:nucleic acid binding"/>
    <property type="evidence" value="ECO:0007669"/>
    <property type="project" value="InterPro"/>
</dbReference>
<dbReference type="SUPFAM" id="SSF53335">
    <property type="entry name" value="S-adenosyl-L-methionine-dependent methyltransferases"/>
    <property type="match status" value="1"/>
</dbReference>
<dbReference type="InterPro" id="IPR002052">
    <property type="entry name" value="DNA_methylase_N6_adenine_CS"/>
</dbReference>
<dbReference type="InterPro" id="IPR004398">
    <property type="entry name" value="RNA_MeTrfase_RsmD"/>
</dbReference>
<dbReference type="PANTHER" id="PTHR43542">
    <property type="entry name" value="METHYLTRANSFERASE"/>
    <property type="match status" value="1"/>
</dbReference>
<accession>A0A1R4G2P3</accession>
<protein>
    <submittedName>
        <fullName evidence="3">16S rRNA (Guanine(966)-N(2))-methyltransferaseG966</fullName>
    </submittedName>
</protein>
<evidence type="ECO:0000256" key="2">
    <source>
        <dbReference type="ARBA" id="ARBA00022679"/>
    </source>
</evidence>
<evidence type="ECO:0000313" key="3">
    <source>
        <dbReference type="EMBL" id="SJM62375.1"/>
    </source>
</evidence>
<dbReference type="Pfam" id="PF03602">
    <property type="entry name" value="Cons_hypoth95"/>
    <property type="match status" value="1"/>
</dbReference>
<keyword evidence="1 3" id="KW-0489">Methyltransferase</keyword>
<dbReference type="PROSITE" id="PS00092">
    <property type="entry name" value="N6_MTASE"/>
    <property type="match status" value="1"/>
</dbReference>
<dbReference type="RefSeq" id="WP_086992136.1">
    <property type="nucleotide sequence ID" value="NZ_FUHU01000036.1"/>
</dbReference>
<dbReference type="Gene3D" id="3.40.50.150">
    <property type="entry name" value="Vaccinia Virus protein VP39"/>
    <property type="match status" value="1"/>
</dbReference>
<dbReference type="EMBL" id="FUHU01000036">
    <property type="protein sequence ID" value="SJM62375.1"/>
    <property type="molecule type" value="Genomic_DNA"/>
</dbReference>
<dbReference type="OrthoDB" id="9803017at2"/>
<keyword evidence="2 3" id="KW-0808">Transferase</keyword>
<dbReference type="GO" id="GO:0031167">
    <property type="term" value="P:rRNA methylation"/>
    <property type="evidence" value="ECO:0007669"/>
    <property type="project" value="InterPro"/>
</dbReference>
<reference evidence="3 4" key="1">
    <citation type="submission" date="2017-02" db="EMBL/GenBank/DDBJ databases">
        <authorList>
            <person name="Peterson S.W."/>
        </authorList>
    </citation>
    <scope>NUCLEOTIDE SEQUENCE [LARGE SCALE GENOMIC DNA]</scope>
    <source>
        <strain evidence="3 4">LMG 22410</strain>
    </source>
</reference>
<dbReference type="Proteomes" id="UP000195787">
    <property type="component" value="Unassembled WGS sequence"/>
</dbReference>
<organism evidence="3 4">
    <name type="scientific">Agrococcus casei LMG 22410</name>
    <dbReference type="NCBI Taxonomy" id="1255656"/>
    <lineage>
        <taxon>Bacteria</taxon>
        <taxon>Bacillati</taxon>
        <taxon>Actinomycetota</taxon>
        <taxon>Actinomycetes</taxon>
        <taxon>Micrococcales</taxon>
        <taxon>Microbacteriaceae</taxon>
        <taxon>Agrococcus</taxon>
    </lineage>
</organism>
<dbReference type="NCBIfam" id="TIGR00095">
    <property type="entry name" value="16S rRNA (guanine(966)-N(2))-methyltransferase RsmD"/>
    <property type="match status" value="1"/>
</dbReference>
<dbReference type="GeneID" id="303173210"/>
<dbReference type="PANTHER" id="PTHR43542:SF1">
    <property type="entry name" value="METHYLTRANSFERASE"/>
    <property type="match status" value="1"/>
</dbReference>
<gene>
    <name evidence="3" type="ORF">CZ674_08285</name>
</gene>
<dbReference type="CDD" id="cd02440">
    <property type="entry name" value="AdoMet_MTases"/>
    <property type="match status" value="1"/>
</dbReference>
<dbReference type="AlphaFoldDB" id="A0A1R4G2P3"/>
<dbReference type="PIRSF" id="PIRSF004553">
    <property type="entry name" value="CHP00095"/>
    <property type="match status" value="1"/>
</dbReference>
<dbReference type="GO" id="GO:0008168">
    <property type="term" value="F:methyltransferase activity"/>
    <property type="evidence" value="ECO:0007669"/>
    <property type="project" value="UniProtKB-KW"/>
</dbReference>
<name>A0A1R4G2P3_9MICO</name>
<evidence type="ECO:0000313" key="4">
    <source>
        <dbReference type="Proteomes" id="UP000195787"/>
    </source>
</evidence>
<keyword evidence="4" id="KW-1185">Reference proteome</keyword>
<sequence length="191" mass="20054">MTRIIAGVASGTSLKVPASGTRPTSERVREALFGALDARGEIDGARTLDLFAGTGALGLEAASRGASSVVLVELARQAVQIAKQNASAVAKRGACEATVVAAKAQKFLAESGAEFDLVFIDPPYDLARDVLTEVLELLAPRLSDDAVVALEQAKRAGEPPIPETLEVLREKSYGDTMVYTLMRAQAPTISE</sequence>
<evidence type="ECO:0000256" key="1">
    <source>
        <dbReference type="ARBA" id="ARBA00022603"/>
    </source>
</evidence>
<dbReference type="InterPro" id="IPR029063">
    <property type="entry name" value="SAM-dependent_MTases_sf"/>
</dbReference>
<proteinExistence type="predicted"/>